<evidence type="ECO:0000256" key="1">
    <source>
        <dbReference type="ARBA" id="ARBA00004173"/>
    </source>
</evidence>
<keyword evidence="3" id="KW-0689">Ribosomal protein</keyword>
<dbReference type="PANTHER" id="PTHR13477:SF0">
    <property type="entry name" value="LARGE RIBOSOMAL SUBUNIT PROTEIN ML49"/>
    <property type="match status" value="1"/>
</dbReference>
<dbReference type="Pfam" id="PF05046">
    <property type="entry name" value="Img2"/>
    <property type="match status" value="1"/>
</dbReference>
<comment type="caution">
    <text evidence="8">The sequence shown here is derived from an EMBL/GenBank/DDBJ whole genome shotgun (WGS) entry which is preliminary data.</text>
</comment>
<accession>A0AAV9PL36</accession>
<sequence>MPSTAPLMPFLRPLGLPRPSTVRHFLCFSTSPQCLASSAQQQKPQRREDRNLLASRTASATYPPRHVPSLPRPKISKASRRAAHPPKERQYPTRQHPYATPTPHRLRPEPVTPLPEKQSAPNLAYFVNRTRSNELPVYTDSKRGGNLKLTLVRKVDGEVETLRNDLRRMLGKRVGLEDERVVVNGVTRQVVIKGHYKPEVEKFLRERRF</sequence>
<protein>
    <recommendedName>
        <fullName evidence="6">Large ribosomal subunit protein mL49</fullName>
    </recommendedName>
</protein>
<gene>
    <name evidence="8" type="ORF">LTR77_003135</name>
</gene>
<comment type="subcellular location">
    <subcellularLocation>
        <location evidence="1">Mitochondrion</location>
    </subcellularLocation>
</comment>
<dbReference type="GO" id="GO:0005762">
    <property type="term" value="C:mitochondrial large ribosomal subunit"/>
    <property type="evidence" value="ECO:0007669"/>
    <property type="project" value="TreeGrafter"/>
</dbReference>
<comment type="similarity">
    <text evidence="2">Belongs to the mitochondrion-specific ribosomal protein mL49 family.</text>
</comment>
<reference evidence="8 9" key="1">
    <citation type="submission" date="2023-08" db="EMBL/GenBank/DDBJ databases">
        <title>Black Yeasts Isolated from many extreme environments.</title>
        <authorList>
            <person name="Coleine C."/>
            <person name="Stajich J.E."/>
            <person name="Selbmann L."/>
        </authorList>
    </citation>
    <scope>NUCLEOTIDE SEQUENCE [LARGE SCALE GENOMIC DNA]</scope>
    <source>
        <strain evidence="8 9">CCFEE 5935</strain>
    </source>
</reference>
<evidence type="ECO:0000313" key="9">
    <source>
        <dbReference type="Proteomes" id="UP001337655"/>
    </source>
</evidence>
<keyword evidence="4" id="KW-0496">Mitochondrion</keyword>
<organism evidence="8 9">
    <name type="scientific">Saxophila tyrrhenica</name>
    <dbReference type="NCBI Taxonomy" id="1690608"/>
    <lineage>
        <taxon>Eukaryota</taxon>
        <taxon>Fungi</taxon>
        <taxon>Dikarya</taxon>
        <taxon>Ascomycota</taxon>
        <taxon>Pezizomycotina</taxon>
        <taxon>Dothideomycetes</taxon>
        <taxon>Dothideomycetidae</taxon>
        <taxon>Mycosphaerellales</taxon>
        <taxon>Extremaceae</taxon>
        <taxon>Saxophila</taxon>
    </lineage>
</organism>
<dbReference type="PANTHER" id="PTHR13477">
    <property type="entry name" value="MITOCHONDRIAL 39S RIBOSOMAL PROTEIN L49"/>
    <property type="match status" value="1"/>
</dbReference>
<keyword evidence="5" id="KW-0687">Ribonucleoprotein</keyword>
<keyword evidence="9" id="KW-1185">Reference proteome</keyword>
<dbReference type="Proteomes" id="UP001337655">
    <property type="component" value="Unassembled WGS sequence"/>
</dbReference>
<proteinExistence type="inferred from homology"/>
<dbReference type="AlphaFoldDB" id="A0AAV9PL36"/>
<name>A0AAV9PL36_9PEZI</name>
<dbReference type="RefSeq" id="XP_064661731.1">
    <property type="nucleotide sequence ID" value="XM_064800392.1"/>
</dbReference>
<evidence type="ECO:0000256" key="4">
    <source>
        <dbReference type="ARBA" id="ARBA00023128"/>
    </source>
</evidence>
<evidence type="ECO:0000256" key="5">
    <source>
        <dbReference type="ARBA" id="ARBA00023274"/>
    </source>
</evidence>
<feature type="region of interest" description="Disordered" evidence="7">
    <location>
        <begin position="37"/>
        <end position="117"/>
    </location>
</feature>
<dbReference type="Gene3D" id="3.30.780.10">
    <property type="entry name" value="SUI1-like domain"/>
    <property type="match status" value="1"/>
</dbReference>
<evidence type="ECO:0000256" key="6">
    <source>
        <dbReference type="ARBA" id="ARBA00035191"/>
    </source>
</evidence>
<dbReference type="GO" id="GO:0003735">
    <property type="term" value="F:structural constituent of ribosome"/>
    <property type="evidence" value="ECO:0007669"/>
    <property type="project" value="InterPro"/>
</dbReference>
<evidence type="ECO:0000313" key="8">
    <source>
        <dbReference type="EMBL" id="KAK5173013.1"/>
    </source>
</evidence>
<evidence type="ECO:0000256" key="3">
    <source>
        <dbReference type="ARBA" id="ARBA00022980"/>
    </source>
</evidence>
<evidence type="ECO:0000256" key="2">
    <source>
        <dbReference type="ARBA" id="ARBA00005677"/>
    </source>
</evidence>
<dbReference type="EMBL" id="JAVRRT010000004">
    <property type="protein sequence ID" value="KAK5173013.1"/>
    <property type="molecule type" value="Genomic_DNA"/>
</dbReference>
<dbReference type="GO" id="GO:0006412">
    <property type="term" value="P:translation"/>
    <property type="evidence" value="ECO:0007669"/>
    <property type="project" value="InterPro"/>
</dbReference>
<dbReference type="InterPro" id="IPR007740">
    <property type="entry name" value="Ribosomal_mL49"/>
</dbReference>
<feature type="compositionally biased region" description="Basic residues" evidence="7">
    <location>
        <begin position="74"/>
        <end position="84"/>
    </location>
</feature>
<dbReference type="GeneID" id="89924482"/>
<evidence type="ECO:0000256" key="7">
    <source>
        <dbReference type="SAM" id="MobiDB-lite"/>
    </source>
</evidence>